<dbReference type="InterPro" id="IPR032423">
    <property type="entry name" value="AAA_assoc_2"/>
</dbReference>
<dbReference type="Pfam" id="PF12002">
    <property type="entry name" value="MgsA_C"/>
    <property type="match status" value="1"/>
</dbReference>
<dbReference type="PANTHER" id="PTHR13779:SF7">
    <property type="entry name" value="ATPASE WRNIP1"/>
    <property type="match status" value="1"/>
</dbReference>
<dbReference type="EMBL" id="SRLS01000016">
    <property type="protein sequence ID" value="TGE16207.1"/>
    <property type="molecule type" value="Genomic_DNA"/>
</dbReference>
<dbReference type="CDD" id="cd18139">
    <property type="entry name" value="HLD_clamp_RarA"/>
    <property type="match status" value="1"/>
</dbReference>
<dbReference type="Pfam" id="PF00004">
    <property type="entry name" value="AAA"/>
    <property type="match status" value="1"/>
</dbReference>
<evidence type="ECO:0000256" key="3">
    <source>
        <dbReference type="ARBA" id="ARBA00022840"/>
    </source>
</evidence>
<keyword evidence="6" id="KW-1185">Reference proteome</keyword>
<evidence type="ECO:0000256" key="2">
    <source>
        <dbReference type="ARBA" id="ARBA00022741"/>
    </source>
</evidence>
<protein>
    <submittedName>
        <fullName evidence="5">Replication-associated recombination protein A</fullName>
    </submittedName>
</protein>
<dbReference type="InterPro" id="IPR021886">
    <property type="entry name" value="MgsA_C"/>
</dbReference>
<dbReference type="InterPro" id="IPR003959">
    <property type="entry name" value="ATPase_AAA_core"/>
</dbReference>
<dbReference type="CDD" id="cd00009">
    <property type="entry name" value="AAA"/>
    <property type="match status" value="1"/>
</dbReference>
<evidence type="ECO:0000259" key="4">
    <source>
        <dbReference type="SMART" id="SM00382"/>
    </source>
</evidence>
<dbReference type="Proteomes" id="UP000297598">
    <property type="component" value="Unassembled WGS sequence"/>
</dbReference>
<dbReference type="SUPFAM" id="SSF52540">
    <property type="entry name" value="P-loop containing nucleoside triphosphate hydrolases"/>
    <property type="match status" value="1"/>
</dbReference>
<keyword evidence="2" id="KW-0547">Nucleotide-binding</keyword>
<dbReference type="InterPro" id="IPR003593">
    <property type="entry name" value="AAA+_ATPase"/>
</dbReference>
<sequence>MSTEPLASRMRPTNIDEIISQQHLVGPKGIIRRMVETKRLSSMIFYGPPGIGKTSIAKAISGSTEYKFRQLNAVTNTKKDMQLVVEEAKMSGQVILLLDEIHRLDKAKQDFLLPHLENGKIVLIGATTSNPYHAINPAIRSRAQIFELYALDENDVRVALDRALSDEERGLKLYNPIVDEDALEYFSTQSHGDVRSALNALELAVLSAEVKDEERHVTLSDAKDCLQKGAFVSDKDGDMHYDVMSAFQKSIRGSDVNAALHYLARLIEAGDLPTIVRRLLVISYEDIGLASPSAGQRTLAAIQAAERLGFPEARIPLSQAVIELSLSPKSNSAITSIDSALSDIRKGQVGQIPDHLRDGHYQGAKELGRAIGYKYPHNYENGYVVQQYLPDKLKNKIYYEPKTTSKSEQQFKAVYDNLRNKR</sequence>
<evidence type="ECO:0000256" key="1">
    <source>
        <dbReference type="ARBA" id="ARBA00008959"/>
    </source>
</evidence>
<dbReference type="InterPro" id="IPR027417">
    <property type="entry name" value="P-loop_NTPase"/>
</dbReference>
<comment type="similarity">
    <text evidence="1">Belongs to the AAA ATPase family. RarA/MGS1/WRNIP1 subfamily.</text>
</comment>
<dbReference type="InterPro" id="IPR008921">
    <property type="entry name" value="DNA_pol3_clamp-load_cplx_C"/>
</dbReference>
<feature type="domain" description="AAA+ ATPase" evidence="4">
    <location>
        <begin position="39"/>
        <end position="151"/>
    </location>
</feature>
<dbReference type="SMART" id="SM00382">
    <property type="entry name" value="AAA"/>
    <property type="match status" value="1"/>
</dbReference>
<accession>A0ABY2KTP2</accession>
<dbReference type="Gene3D" id="1.10.8.60">
    <property type="match status" value="1"/>
</dbReference>
<comment type="caution">
    <text evidence="5">The sequence shown here is derived from an EMBL/GenBank/DDBJ whole genome shotgun (WGS) entry which is preliminary data.</text>
</comment>
<evidence type="ECO:0000313" key="5">
    <source>
        <dbReference type="EMBL" id="TGE16207.1"/>
    </source>
</evidence>
<keyword evidence="3" id="KW-0067">ATP-binding</keyword>
<gene>
    <name evidence="5" type="ORF">BJR09_09900</name>
</gene>
<organism evidence="5 6">
    <name type="scientific">Staphylococcus petrasii</name>
    <dbReference type="NCBI Taxonomy" id="1276936"/>
    <lineage>
        <taxon>Bacteria</taxon>
        <taxon>Bacillati</taxon>
        <taxon>Bacillota</taxon>
        <taxon>Bacilli</taxon>
        <taxon>Bacillales</taxon>
        <taxon>Staphylococcaceae</taxon>
        <taxon>Staphylococcus</taxon>
    </lineage>
</organism>
<dbReference type="Gene3D" id="1.10.3710.10">
    <property type="entry name" value="DNA polymerase III clamp loader subunits, C-terminal domain"/>
    <property type="match status" value="1"/>
</dbReference>
<reference evidence="5 6" key="1">
    <citation type="submission" date="2019-04" db="EMBL/GenBank/DDBJ databases">
        <title>Genomic characterization of Staphylococcus petrasii strains.</title>
        <authorList>
            <person name="Vrbovska V."/>
            <person name="Kovarovic V."/>
            <person name="Maslanova I."/>
            <person name="Indrakova A."/>
            <person name="Petras P."/>
            <person name="Sedo O."/>
            <person name="Svec P."/>
            <person name="Fisarova L."/>
            <person name="Sedlacek I."/>
            <person name="Doskar J."/>
            <person name="Pantucek R."/>
        </authorList>
    </citation>
    <scope>NUCLEOTIDE SEQUENCE [LARGE SCALE GENOMIC DNA]</scope>
    <source>
        <strain evidence="5 6">P5404</strain>
    </source>
</reference>
<proteinExistence type="inferred from homology"/>
<dbReference type="Gene3D" id="1.20.272.10">
    <property type="match status" value="1"/>
</dbReference>
<name>A0ABY2KTP2_9STAP</name>
<dbReference type="Pfam" id="PF16193">
    <property type="entry name" value="AAA_assoc_2"/>
    <property type="match status" value="1"/>
</dbReference>
<dbReference type="RefSeq" id="WP_135377847.1">
    <property type="nucleotide sequence ID" value="NZ_SRLS01000016.1"/>
</dbReference>
<dbReference type="InterPro" id="IPR051314">
    <property type="entry name" value="AAA_ATPase_RarA/MGS1/WRNIP1"/>
</dbReference>
<dbReference type="Gene3D" id="3.40.50.300">
    <property type="entry name" value="P-loop containing nucleotide triphosphate hydrolases"/>
    <property type="match status" value="1"/>
</dbReference>
<dbReference type="PANTHER" id="PTHR13779">
    <property type="entry name" value="WERNER HELICASE-INTERACTING PROTEIN 1 FAMILY MEMBER"/>
    <property type="match status" value="1"/>
</dbReference>
<evidence type="ECO:0000313" key="6">
    <source>
        <dbReference type="Proteomes" id="UP000297598"/>
    </source>
</evidence>
<dbReference type="SUPFAM" id="SSF48019">
    <property type="entry name" value="post-AAA+ oligomerization domain-like"/>
    <property type="match status" value="1"/>
</dbReference>